<dbReference type="Proteomes" id="UP000183926">
    <property type="component" value="Unassembled WGS sequence"/>
</dbReference>
<sequence>MEKEMLAGVKKLAFGQPVIGMRYLKEKEES</sequence>
<dbReference type="EMBL" id="FPBL01000025">
    <property type="protein sequence ID" value="SFU84129.1"/>
    <property type="molecule type" value="Genomic_DNA"/>
</dbReference>
<gene>
    <name evidence="1" type="ORF">SAMN05216339_1255</name>
</gene>
<proteinExistence type="predicted"/>
<evidence type="ECO:0000313" key="1">
    <source>
        <dbReference type="EMBL" id="SFU84129.1"/>
    </source>
</evidence>
<evidence type="ECO:0000313" key="2">
    <source>
        <dbReference type="Proteomes" id="UP000183926"/>
    </source>
</evidence>
<organism evidence="1 2">
    <name type="scientific">Nitrosomonas eutropha</name>
    <dbReference type="NCBI Taxonomy" id="916"/>
    <lineage>
        <taxon>Bacteria</taxon>
        <taxon>Pseudomonadati</taxon>
        <taxon>Pseudomonadota</taxon>
        <taxon>Betaproteobacteria</taxon>
        <taxon>Nitrosomonadales</taxon>
        <taxon>Nitrosomonadaceae</taxon>
        <taxon>Nitrosomonas</taxon>
    </lineage>
</organism>
<name>A0A1I7JG08_9PROT</name>
<accession>A0A1I7JG08</accession>
<dbReference type="AlphaFoldDB" id="A0A1I7JG08"/>
<protein>
    <submittedName>
        <fullName evidence="1">Uncharacterized protein</fullName>
    </submittedName>
</protein>
<reference evidence="1 2" key="1">
    <citation type="submission" date="2016-10" db="EMBL/GenBank/DDBJ databases">
        <authorList>
            <person name="de Groot N.N."/>
        </authorList>
    </citation>
    <scope>NUCLEOTIDE SEQUENCE [LARGE SCALE GENOMIC DNA]</scope>
    <source>
        <strain evidence="1 2">Nm24</strain>
    </source>
</reference>